<keyword evidence="3 6" id="KW-0479">Metal-binding</keyword>
<evidence type="ECO:0000256" key="4">
    <source>
        <dbReference type="ARBA" id="ARBA00022801"/>
    </source>
</evidence>
<evidence type="ECO:0000256" key="5">
    <source>
        <dbReference type="ARBA" id="ARBA00022842"/>
    </source>
</evidence>
<evidence type="ECO:0000256" key="6">
    <source>
        <dbReference type="HAMAP-Rule" id="MF_00265"/>
    </source>
</evidence>
<comment type="similarity">
    <text evidence="6">Belongs to the PINc/VapC protein family.</text>
</comment>
<dbReference type="PANTHER" id="PTHR35901">
    <property type="entry name" value="RIBONUCLEASE VAPC3"/>
    <property type="match status" value="1"/>
</dbReference>
<feature type="binding site" evidence="6">
    <location>
        <position position="98"/>
    </location>
    <ligand>
        <name>Mg(2+)</name>
        <dbReference type="ChEBI" id="CHEBI:18420"/>
    </ligand>
</feature>
<dbReference type="InterPro" id="IPR002716">
    <property type="entry name" value="PIN_dom"/>
</dbReference>
<gene>
    <name evidence="6" type="primary">vapC</name>
    <name evidence="8" type="ORF">HFP15_07850</name>
</gene>
<evidence type="ECO:0000256" key="1">
    <source>
        <dbReference type="ARBA" id="ARBA00022649"/>
    </source>
</evidence>
<evidence type="ECO:0000313" key="8">
    <source>
        <dbReference type="EMBL" id="NKQ52793.1"/>
    </source>
</evidence>
<dbReference type="HAMAP" id="MF_00265">
    <property type="entry name" value="VapC_Nob1"/>
    <property type="match status" value="1"/>
</dbReference>
<name>A0ABX1IZ52_9PSEU</name>
<dbReference type="Pfam" id="PF01850">
    <property type="entry name" value="PIN"/>
    <property type="match status" value="1"/>
</dbReference>
<dbReference type="Proteomes" id="UP000715441">
    <property type="component" value="Unassembled WGS sequence"/>
</dbReference>
<evidence type="ECO:0000256" key="3">
    <source>
        <dbReference type="ARBA" id="ARBA00022723"/>
    </source>
</evidence>
<dbReference type="EMBL" id="JAAXLS010000003">
    <property type="protein sequence ID" value="NKQ52793.1"/>
    <property type="molecule type" value="Genomic_DNA"/>
</dbReference>
<keyword evidence="9" id="KW-1185">Reference proteome</keyword>
<protein>
    <recommendedName>
        <fullName evidence="6">Ribonuclease VapC</fullName>
        <shortName evidence="6">RNase VapC</shortName>
        <ecNumber evidence="6">3.1.-.-</ecNumber>
    </recommendedName>
    <alternativeName>
        <fullName evidence="6">Toxin VapC</fullName>
    </alternativeName>
</protein>
<comment type="cofactor">
    <cofactor evidence="6">
        <name>Mg(2+)</name>
        <dbReference type="ChEBI" id="CHEBI:18420"/>
    </cofactor>
</comment>
<organism evidence="8 9">
    <name type="scientific">Amycolatopsis acididurans</name>
    <dbReference type="NCBI Taxonomy" id="2724524"/>
    <lineage>
        <taxon>Bacteria</taxon>
        <taxon>Bacillati</taxon>
        <taxon>Actinomycetota</taxon>
        <taxon>Actinomycetes</taxon>
        <taxon>Pseudonocardiales</taxon>
        <taxon>Pseudonocardiaceae</taxon>
        <taxon>Amycolatopsis</taxon>
    </lineage>
</organism>
<keyword evidence="5 6" id="KW-0460">Magnesium</keyword>
<reference evidence="8 9" key="1">
    <citation type="submission" date="2020-04" db="EMBL/GenBank/DDBJ databases">
        <title>Novel species.</title>
        <authorList>
            <person name="Teo W.F.A."/>
            <person name="Lipun K."/>
            <person name="Srisuk N."/>
            <person name="Duangmal K."/>
        </authorList>
    </citation>
    <scope>NUCLEOTIDE SEQUENCE [LARGE SCALE GENOMIC DNA]</scope>
    <source>
        <strain evidence="8 9">K13G38</strain>
    </source>
</reference>
<dbReference type="InterPro" id="IPR044153">
    <property type="entry name" value="PIN_Pae0151-like"/>
</dbReference>
<dbReference type="EC" id="3.1.-.-" evidence="6"/>
<sequence length="135" mass="14579">MTSSRFVLDASAAIALLAGRHPDPALRRRVLTGYPAAPEILDLEVLGTLRGQLRAGTLTAPLARRVAEQLRVLPVDRAPHRPLVTRIWQLRDSVTAYDAAYVALAEHLRVPLVTADAALAGCDGHEAEIELYPAS</sequence>
<feature type="domain" description="PIN" evidence="7">
    <location>
        <begin position="7"/>
        <end position="119"/>
    </location>
</feature>
<feature type="binding site" evidence="6">
    <location>
        <position position="9"/>
    </location>
    <ligand>
        <name>Mg(2+)</name>
        <dbReference type="ChEBI" id="CHEBI:18420"/>
    </ligand>
</feature>
<evidence type="ECO:0000259" key="7">
    <source>
        <dbReference type="Pfam" id="PF01850"/>
    </source>
</evidence>
<dbReference type="RefSeq" id="WP_168512999.1">
    <property type="nucleotide sequence ID" value="NZ_JAAXLS010000003.1"/>
</dbReference>
<dbReference type="PANTHER" id="PTHR35901:SF1">
    <property type="entry name" value="EXONUCLEASE VAPC9"/>
    <property type="match status" value="1"/>
</dbReference>
<comment type="function">
    <text evidence="6">Toxic component of a toxin-antitoxin (TA) system. An RNase.</text>
</comment>
<keyword evidence="2 6" id="KW-0540">Nuclease</keyword>
<evidence type="ECO:0000256" key="2">
    <source>
        <dbReference type="ARBA" id="ARBA00022722"/>
    </source>
</evidence>
<keyword evidence="4 6" id="KW-0378">Hydrolase</keyword>
<dbReference type="InterPro" id="IPR022907">
    <property type="entry name" value="VapC_family"/>
</dbReference>
<keyword evidence="1 6" id="KW-1277">Toxin-antitoxin system</keyword>
<proteinExistence type="inferred from homology"/>
<dbReference type="InterPro" id="IPR029060">
    <property type="entry name" value="PIN-like_dom_sf"/>
</dbReference>
<keyword evidence="6" id="KW-0800">Toxin</keyword>
<dbReference type="SUPFAM" id="SSF88723">
    <property type="entry name" value="PIN domain-like"/>
    <property type="match status" value="1"/>
</dbReference>
<comment type="caution">
    <text evidence="8">The sequence shown here is derived from an EMBL/GenBank/DDBJ whole genome shotgun (WGS) entry which is preliminary data.</text>
</comment>
<dbReference type="InterPro" id="IPR051619">
    <property type="entry name" value="TypeII_TA_RNase_PINc/VapC"/>
</dbReference>
<dbReference type="Gene3D" id="3.40.50.1010">
    <property type="entry name" value="5'-nuclease"/>
    <property type="match status" value="1"/>
</dbReference>
<dbReference type="CDD" id="cd09873">
    <property type="entry name" value="PIN_Pae0151-like"/>
    <property type="match status" value="1"/>
</dbReference>
<accession>A0ABX1IZ52</accession>
<evidence type="ECO:0000313" key="9">
    <source>
        <dbReference type="Proteomes" id="UP000715441"/>
    </source>
</evidence>